<organism evidence="1 2">
    <name type="scientific">Amycolatopsis rifamycinica</name>
    <dbReference type="NCBI Taxonomy" id="287986"/>
    <lineage>
        <taxon>Bacteria</taxon>
        <taxon>Bacillati</taxon>
        <taxon>Actinomycetota</taxon>
        <taxon>Actinomycetes</taxon>
        <taxon>Pseudonocardiales</taxon>
        <taxon>Pseudonocardiaceae</taxon>
        <taxon>Amycolatopsis</taxon>
    </lineage>
</organism>
<evidence type="ECO:0000313" key="1">
    <source>
        <dbReference type="EMBL" id="KDN20898.1"/>
    </source>
</evidence>
<dbReference type="AlphaFoldDB" id="A0A066U9I8"/>
<reference evidence="1 2" key="1">
    <citation type="submission" date="2014-05" db="EMBL/GenBank/DDBJ databases">
        <title>Draft genome sequence of Amycolatopsis rifamycinica DSM 46095.</title>
        <authorList>
            <person name="Lal R."/>
            <person name="Saxena A."/>
            <person name="Kumari R."/>
            <person name="Mukherjee U."/>
            <person name="Singh P."/>
            <person name="Sangwan N."/>
            <person name="Mahato N.K."/>
        </authorList>
    </citation>
    <scope>NUCLEOTIDE SEQUENCE [LARGE SCALE GENOMIC DNA]</scope>
    <source>
        <strain evidence="1 2">DSM 46095</strain>
    </source>
</reference>
<protein>
    <submittedName>
        <fullName evidence="1">Uncharacterized protein</fullName>
    </submittedName>
</protein>
<gene>
    <name evidence="1" type="ORF">DV20_18140</name>
</gene>
<name>A0A066U9I8_9PSEU</name>
<dbReference type="RefSeq" id="WP_043781637.1">
    <property type="nucleotide sequence ID" value="NZ_JMQI01000035.1"/>
</dbReference>
<dbReference type="InterPro" id="IPR005506">
    <property type="entry name" value="DUF312_ALF"/>
</dbReference>
<dbReference type="STRING" id="287986.DV20_18140"/>
<keyword evidence="2" id="KW-1185">Reference proteome</keyword>
<proteinExistence type="predicted"/>
<dbReference type="OrthoDB" id="3598147at2"/>
<dbReference type="Proteomes" id="UP000027345">
    <property type="component" value="Unassembled WGS sequence"/>
</dbReference>
<dbReference type="EMBL" id="JMQI01000035">
    <property type="protein sequence ID" value="KDN20898.1"/>
    <property type="molecule type" value="Genomic_DNA"/>
</dbReference>
<evidence type="ECO:0000313" key="2">
    <source>
        <dbReference type="Proteomes" id="UP000027345"/>
    </source>
</evidence>
<sequence length="109" mass="11522">MALLRTGGPIVSRAAEAALCGSDDDVRAFVATGPARMREVEDRVAAQKVLTAAGPATQHRSAGCSRRRPARGFVVVCLVLLERAGVVMEPSDEAQRDLFEARDALAASM</sequence>
<comment type="caution">
    <text evidence="1">The sequence shown here is derived from an EMBL/GenBank/DDBJ whole genome shotgun (WGS) entry which is preliminary data.</text>
</comment>
<accession>A0A066U9I8</accession>
<dbReference type="Pfam" id="PF03752">
    <property type="entry name" value="ALF"/>
    <property type="match status" value="1"/>
</dbReference>